<sequence>MLSDLVSKNIRPTRGLQISRRENDGVALSVEVIQVASFLLKYYLFIYGAVATLYAIASVVTHMLLILSTVLLLVGTVLLLCLFRCRTEIHARNWLLYFRLFLAISSAGFQAVRLPIAGLVAASRALFHFMVVAWVTNPKQVGWPEDAERDGGSIMVYAEQEFRKVD</sequence>
<name>A0ACC0CJB4_9PEZI</name>
<evidence type="ECO:0000313" key="2">
    <source>
        <dbReference type="Proteomes" id="UP001497680"/>
    </source>
</evidence>
<reference evidence="1 2" key="1">
    <citation type="journal article" date="2022" name="New Phytol.">
        <title>Ecological generalism drives hyperdiversity of secondary metabolite gene clusters in xylarialean endophytes.</title>
        <authorList>
            <person name="Franco M.E.E."/>
            <person name="Wisecaver J.H."/>
            <person name="Arnold A.E."/>
            <person name="Ju Y.M."/>
            <person name="Slot J.C."/>
            <person name="Ahrendt S."/>
            <person name="Moore L.P."/>
            <person name="Eastman K.E."/>
            <person name="Scott K."/>
            <person name="Konkel Z."/>
            <person name="Mondo S.J."/>
            <person name="Kuo A."/>
            <person name="Hayes R.D."/>
            <person name="Haridas S."/>
            <person name="Andreopoulos B."/>
            <person name="Riley R."/>
            <person name="LaButti K."/>
            <person name="Pangilinan J."/>
            <person name="Lipzen A."/>
            <person name="Amirebrahimi M."/>
            <person name="Yan J."/>
            <person name="Adam C."/>
            <person name="Keymanesh K."/>
            <person name="Ng V."/>
            <person name="Louie K."/>
            <person name="Northen T."/>
            <person name="Drula E."/>
            <person name="Henrissat B."/>
            <person name="Hsieh H.M."/>
            <person name="Youens-Clark K."/>
            <person name="Lutzoni F."/>
            <person name="Miadlikowska J."/>
            <person name="Eastwood D.C."/>
            <person name="Hamelin R.C."/>
            <person name="Grigoriev I.V."/>
            <person name="U'Ren J.M."/>
        </authorList>
    </citation>
    <scope>NUCLEOTIDE SEQUENCE [LARGE SCALE GENOMIC DNA]</scope>
    <source>
        <strain evidence="1 2">ER1909</strain>
    </source>
</reference>
<dbReference type="Proteomes" id="UP001497680">
    <property type="component" value="Unassembled WGS sequence"/>
</dbReference>
<protein>
    <submittedName>
        <fullName evidence="1">Uncharacterized protein</fullName>
    </submittedName>
</protein>
<dbReference type="EMBL" id="MU394436">
    <property type="protein sequence ID" value="KAI6080537.1"/>
    <property type="molecule type" value="Genomic_DNA"/>
</dbReference>
<comment type="caution">
    <text evidence="1">The sequence shown here is derived from an EMBL/GenBank/DDBJ whole genome shotgun (WGS) entry which is preliminary data.</text>
</comment>
<proteinExistence type="predicted"/>
<gene>
    <name evidence="1" type="ORF">F4821DRAFT_265797</name>
</gene>
<accession>A0ACC0CJB4</accession>
<evidence type="ECO:0000313" key="1">
    <source>
        <dbReference type="EMBL" id="KAI6080537.1"/>
    </source>
</evidence>
<organism evidence="1 2">
    <name type="scientific">Hypoxylon rubiginosum</name>
    <dbReference type="NCBI Taxonomy" id="110542"/>
    <lineage>
        <taxon>Eukaryota</taxon>
        <taxon>Fungi</taxon>
        <taxon>Dikarya</taxon>
        <taxon>Ascomycota</taxon>
        <taxon>Pezizomycotina</taxon>
        <taxon>Sordariomycetes</taxon>
        <taxon>Xylariomycetidae</taxon>
        <taxon>Xylariales</taxon>
        <taxon>Hypoxylaceae</taxon>
        <taxon>Hypoxylon</taxon>
    </lineage>
</organism>
<keyword evidence="2" id="KW-1185">Reference proteome</keyword>